<reference evidence="7 8" key="1">
    <citation type="journal article" date="2017" name="Nat. Ecol. Evol.">
        <title>Scallop genome provides insights into evolution of bilaterian karyotype and development.</title>
        <authorList>
            <person name="Wang S."/>
            <person name="Zhang J."/>
            <person name="Jiao W."/>
            <person name="Li J."/>
            <person name="Xun X."/>
            <person name="Sun Y."/>
            <person name="Guo X."/>
            <person name="Huan P."/>
            <person name="Dong B."/>
            <person name="Zhang L."/>
            <person name="Hu X."/>
            <person name="Sun X."/>
            <person name="Wang J."/>
            <person name="Zhao C."/>
            <person name="Wang Y."/>
            <person name="Wang D."/>
            <person name="Huang X."/>
            <person name="Wang R."/>
            <person name="Lv J."/>
            <person name="Li Y."/>
            <person name="Zhang Z."/>
            <person name="Liu B."/>
            <person name="Lu W."/>
            <person name="Hui Y."/>
            <person name="Liang J."/>
            <person name="Zhou Z."/>
            <person name="Hou R."/>
            <person name="Li X."/>
            <person name="Liu Y."/>
            <person name="Li H."/>
            <person name="Ning X."/>
            <person name="Lin Y."/>
            <person name="Zhao L."/>
            <person name="Xing Q."/>
            <person name="Dou J."/>
            <person name="Li Y."/>
            <person name="Mao J."/>
            <person name="Guo H."/>
            <person name="Dou H."/>
            <person name="Li T."/>
            <person name="Mu C."/>
            <person name="Jiang W."/>
            <person name="Fu Q."/>
            <person name="Fu X."/>
            <person name="Miao Y."/>
            <person name="Liu J."/>
            <person name="Yu Q."/>
            <person name="Li R."/>
            <person name="Liao H."/>
            <person name="Li X."/>
            <person name="Kong Y."/>
            <person name="Jiang Z."/>
            <person name="Chourrout D."/>
            <person name="Li R."/>
            <person name="Bao Z."/>
        </authorList>
    </citation>
    <scope>NUCLEOTIDE SEQUENCE [LARGE SCALE GENOMIC DNA]</scope>
    <source>
        <strain evidence="7 8">PY_sf001</strain>
    </source>
</reference>
<feature type="compositionally biased region" description="Basic and acidic residues" evidence="4">
    <location>
        <begin position="333"/>
        <end position="344"/>
    </location>
</feature>
<feature type="domain" description="CW-type" evidence="6">
    <location>
        <begin position="556"/>
        <end position="610"/>
    </location>
</feature>
<dbReference type="PANTHER" id="PTHR15999">
    <property type="entry name" value="ZINC FINGER CW-TYPE PWWP DOMAIN PROTEIN 1"/>
    <property type="match status" value="1"/>
</dbReference>
<organism evidence="7 8">
    <name type="scientific">Mizuhopecten yessoensis</name>
    <name type="common">Japanese scallop</name>
    <name type="synonym">Patinopecten yessoensis</name>
    <dbReference type="NCBI Taxonomy" id="6573"/>
    <lineage>
        <taxon>Eukaryota</taxon>
        <taxon>Metazoa</taxon>
        <taxon>Spiralia</taxon>
        <taxon>Lophotrochozoa</taxon>
        <taxon>Mollusca</taxon>
        <taxon>Bivalvia</taxon>
        <taxon>Autobranchia</taxon>
        <taxon>Pteriomorphia</taxon>
        <taxon>Pectinida</taxon>
        <taxon>Pectinoidea</taxon>
        <taxon>Pectinidae</taxon>
        <taxon>Mizuhopecten</taxon>
    </lineage>
</organism>
<dbReference type="InterPro" id="IPR042778">
    <property type="entry name" value="ZCWPW1/ZCWPW2"/>
</dbReference>
<evidence type="ECO:0000313" key="7">
    <source>
        <dbReference type="EMBL" id="OWF41070.1"/>
    </source>
</evidence>
<evidence type="ECO:0000259" key="6">
    <source>
        <dbReference type="PROSITE" id="PS51050"/>
    </source>
</evidence>
<proteinExistence type="predicted"/>
<dbReference type="Gene3D" id="3.30.40.100">
    <property type="match status" value="1"/>
</dbReference>
<keyword evidence="1" id="KW-0479">Metal-binding</keyword>
<dbReference type="Proteomes" id="UP000242188">
    <property type="component" value="Unassembled WGS sequence"/>
</dbReference>
<accession>A0A210PX56</accession>
<name>A0A210PX56_MIZYE</name>
<evidence type="ECO:0000259" key="5">
    <source>
        <dbReference type="PROSITE" id="PS50812"/>
    </source>
</evidence>
<dbReference type="AlphaFoldDB" id="A0A210PX56"/>
<gene>
    <name evidence="7" type="ORF">KP79_PYT21042</name>
</gene>
<feature type="compositionally biased region" description="Basic and acidic residues" evidence="4">
    <location>
        <begin position="261"/>
        <end position="289"/>
    </location>
</feature>
<protein>
    <submittedName>
        <fullName evidence="7">Zinc finger CW-type PWWP domain protein 1</fullName>
    </submittedName>
</protein>
<dbReference type="Pfam" id="PF00855">
    <property type="entry name" value="PWWP"/>
    <property type="match status" value="1"/>
</dbReference>
<dbReference type="InterPro" id="IPR011124">
    <property type="entry name" value="Znf_CW"/>
</dbReference>
<dbReference type="GO" id="GO:0005634">
    <property type="term" value="C:nucleus"/>
    <property type="evidence" value="ECO:0007669"/>
    <property type="project" value="TreeGrafter"/>
</dbReference>
<dbReference type="PROSITE" id="PS51050">
    <property type="entry name" value="ZF_CW"/>
    <property type="match status" value="1"/>
</dbReference>
<feature type="region of interest" description="Disordered" evidence="4">
    <location>
        <begin position="31"/>
        <end position="349"/>
    </location>
</feature>
<dbReference type="EMBL" id="NEDP02005424">
    <property type="protein sequence ID" value="OWF41070.1"/>
    <property type="molecule type" value="Genomic_DNA"/>
</dbReference>
<dbReference type="GO" id="GO:0008270">
    <property type="term" value="F:zinc ion binding"/>
    <property type="evidence" value="ECO:0007669"/>
    <property type="project" value="UniProtKB-KW"/>
</dbReference>
<keyword evidence="2" id="KW-0863">Zinc-finger</keyword>
<dbReference type="OrthoDB" id="5964980at2759"/>
<dbReference type="PROSITE" id="PS50812">
    <property type="entry name" value="PWWP"/>
    <property type="match status" value="1"/>
</dbReference>
<feature type="compositionally biased region" description="Basic and acidic residues" evidence="4">
    <location>
        <begin position="31"/>
        <end position="152"/>
    </location>
</feature>
<feature type="compositionally biased region" description="Basic residues" evidence="4">
    <location>
        <begin position="761"/>
        <end position="773"/>
    </location>
</feature>
<dbReference type="Gene3D" id="2.30.30.140">
    <property type="match status" value="1"/>
</dbReference>
<evidence type="ECO:0000256" key="1">
    <source>
        <dbReference type="ARBA" id="ARBA00022723"/>
    </source>
</evidence>
<evidence type="ECO:0000313" key="8">
    <source>
        <dbReference type="Proteomes" id="UP000242188"/>
    </source>
</evidence>
<evidence type="ECO:0000256" key="3">
    <source>
        <dbReference type="ARBA" id="ARBA00022833"/>
    </source>
</evidence>
<comment type="caution">
    <text evidence="7">The sequence shown here is derived from an EMBL/GenBank/DDBJ whole genome shotgun (WGS) entry which is preliminary data.</text>
</comment>
<feature type="compositionally biased region" description="Basic and acidic residues" evidence="4">
    <location>
        <begin position="242"/>
        <end position="253"/>
    </location>
</feature>
<feature type="region of interest" description="Disordered" evidence="4">
    <location>
        <begin position="761"/>
        <end position="782"/>
    </location>
</feature>
<dbReference type="PANTHER" id="PTHR15999:SF2">
    <property type="entry name" value="ZINC FINGER CW-TYPE PWWP DOMAIN PROTEIN 1"/>
    <property type="match status" value="1"/>
</dbReference>
<dbReference type="SUPFAM" id="SSF63748">
    <property type="entry name" value="Tudor/PWWP/MBT"/>
    <property type="match status" value="1"/>
</dbReference>
<dbReference type="InterPro" id="IPR000313">
    <property type="entry name" value="PWWP_dom"/>
</dbReference>
<keyword evidence="3" id="KW-0862">Zinc</keyword>
<dbReference type="CDD" id="cd20145">
    <property type="entry name" value="PWWP_ZCWPW1"/>
    <property type="match status" value="1"/>
</dbReference>
<sequence>METSENDPELSDLPEVSAELPVICQPGVDKVEVIHNMGDAKENSEEKTETTSPVKDSEEKTETTSPVKDSEEKIETTSSVKDSEEKTETTSPVKDSEEKTETTSSVKDSEEKTETTSPVKDSEEKTEATSSVKDSEEKTEATSSVKDSEGKTETTSPVKDFEEKTETTSSVKDSEEKTEATSSVKDSEEKTEATSSVQDSETSKSSTSIKVMKKKKASGFQAPTKAPSMSNGDTVGKVKPQKTKETEPKKSIDPVEQESVGSKEVKPKETKKSIKKQSNDVDKEKDSVKPKNTKKSSMTGGAEVLPADDSVQTPISSECNKEENTTKSKKAKLKETEKKEKASEPVKTLSAEEWEQVFQSAIDRVMNTPLDQLLSTDEELVQNTTTQNEDEDENKDVILEDSSQNASGLTVDIPNDKLEIEVPEQIQENSRNHDFPLENEHIQMVECAQVQELNENTPEGSELEFNGEEDKKQQHTPVVLVKKAMKKADRNSAAKVLAPRQLHFPKPIEIKKGKKKMMDVVKKKKGKRTEFAENVNDIVKDQPGISKKQLMMEREIQETGTWVQCSNTACQKWRFLQDINDPTEIDDKWICEMNKDTSYDSCEKREQDYDESDHIFTRYSEGSIVWARMVGYPWWPAMVEIDPDTETFFELVSENSMFPSHYHVVYLDNKVSRAWVKASAMLPFHHGGEDLNKGLYLTKKSKGPNFKKEVEAATQNALAALELPTKERLKQFSFSAQFKGKWAEDETKSRKIKKHCRVKLTPKKSKKKVKKPKDHTSENNAEHQDLTMYMLDSATVDEMLSDQPDSILKGIEDVLDSLGSQILSDDNDEDYLPTNTECEMFTGPTESRKDVSPIKKPKGILHDIM</sequence>
<evidence type="ECO:0000256" key="2">
    <source>
        <dbReference type="ARBA" id="ARBA00022771"/>
    </source>
</evidence>
<feature type="compositionally biased region" description="Basic and acidic residues" evidence="4">
    <location>
        <begin position="159"/>
        <end position="192"/>
    </location>
</feature>
<evidence type="ECO:0000256" key="4">
    <source>
        <dbReference type="SAM" id="MobiDB-lite"/>
    </source>
</evidence>
<keyword evidence="8" id="KW-1185">Reference proteome</keyword>
<dbReference type="Pfam" id="PF07496">
    <property type="entry name" value="zf-CW"/>
    <property type="match status" value="1"/>
</dbReference>
<feature type="domain" description="PWWP" evidence="5">
    <location>
        <begin position="621"/>
        <end position="687"/>
    </location>
</feature>
<dbReference type="SMART" id="SM00293">
    <property type="entry name" value="PWWP"/>
    <property type="match status" value="1"/>
</dbReference>
<feature type="compositionally biased region" description="Polar residues" evidence="4">
    <location>
        <begin position="193"/>
        <end position="209"/>
    </location>
</feature>